<reference evidence="7 8" key="1">
    <citation type="submission" date="2024-09" db="EMBL/GenBank/DDBJ databases">
        <authorList>
            <person name="Sun Q."/>
            <person name="Mori K."/>
        </authorList>
    </citation>
    <scope>NUCLEOTIDE SEQUENCE [LARGE SCALE GENOMIC DNA]</scope>
    <source>
        <strain evidence="7 8">CCM 7468</strain>
    </source>
</reference>
<dbReference type="RefSeq" id="WP_377057224.1">
    <property type="nucleotide sequence ID" value="NZ_JBHLVZ010000120.1"/>
</dbReference>
<comment type="subcellular location">
    <subcellularLocation>
        <location evidence="1">Cell outer membrane</location>
        <topology evidence="1">Lipid-anchor</topology>
    </subcellularLocation>
</comment>
<feature type="domain" description="Glycine zipper 2TM" evidence="6">
    <location>
        <begin position="67"/>
        <end position="109"/>
    </location>
</feature>
<feature type="region of interest" description="Disordered" evidence="5">
    <location>
        <begin position="159"/>
        <end position="234"/>
    </location>
</feature>
<evidence type="ECO:0000256" key="2">
    <source>
        <dbReference type="ARBA" id="ARBA00008681"/>
    </source>
</evidence>
<name>A0ABV6J1B7_9PROT</name>
<gene>
    <name evidence="7" type="ORF">ACFFIC_29655</name>
</gene>
<evidence type="ECO:0000313" key="7">
    <source>
        <dbReference type="EMBL" id="MFC0389675.1"/>
    </source>
</evidence>
<dbReference type="PROSITE" id="PS51257">
    <property type="entry name" value="PROKAR_LIPOPROTEIN"/>
    <property type="match status" value="1"/>
</dbReference>
<evidence type="ECO:0000259" key="6">
    <source>
        <dbReference type="Pfam" id="PF05433"/>
    </source>
</evidence>
<keyword evidence="4" id="KW-0449">Lipoprotein</keyword>
<keyword evidence="8" id="KW-1185">Reference proteome</keyword>
<feature type="compositionally biased region" description="Low complexity" evidence="5">
    <location>
        <begin position="159"/>
        <end position="172"/>
    </location>
</feature>
<comment type="similarity">
    <text evidence="2">Belongs to the rickettsiale 17 kDa surface antigen family.</text>
</comment>
<accession>A0ABV6J1B7</accession>
<comment type="caution">
    <text evidence="7">The sequence shown here is derived from an EMBL/GenBank/DDBJ whole genome shotgun (WGS) entry which is preliminary data.</text>
</comment>
<protein>
    <recommendedName>
        <fullName evidence="3">17 kDa surface antigen</fullName>
    </recommendedName>
</protein>
<dbReference type="InterPro" id="IPR008816">
    <property type="entry name" value="Gly_zipper_2TM_dom"/>
</dbReference>
<evidence type="ECO:0000256" key="3">
    <source>
        <dbReference type="ARBA" id="ARBA00015281"/>
    </source>
</evidence>
<evidence type="ECO:0000256" key="1">
    <source>
        <dbReference type="ARBA" id="ARBA00004459"/>
    </source>
</evidence>
<sequence>MAARDHRLSLLPATLGAVLIAGGLSACAPRETGEVYSPAAVGRTAAVSYGTIVGTRPVTIRGSGGGVGTVAGAVAGGVAGSFIGGDPRSNVLGGLGGALLGGLAGNAIGSGASSGQAVEFTVREDTGGDFQVVQTNEEGLQAGDRVVISRGDRTRLARAAGGPPPTAAYRPPVFQQQGYPQPGYATPGAGQAEFPQAGYPQPGYNQPVYTQPSYEAPAQVSPYASVPYPGGVLR</sequence>
<evidence type="ECO:0000313" key="8">
    <source>
        <dbReference type="Proteomes" id="UP001589789"/>
    </source>
</evidence>
<feature type="compositionally biased region" description="Polar residues" evidence="5">
    <location>
        <begin position="203"/>
        <end position="213"/>
    </location>
</feature>
<dbReference type="EMBL" id="JBHLVZ010000120">
    <property type="protein sequence ID" value="MFC0389675.1"/>
    <property type="molecule type" value="Genomic_DNA"/>
</dbReference>
<evidence type="ECO:0000256" key="5">
    <source>
        <dbReference type="SAM" id="MobiDB-lite"/>
    </source>
</evidence>
<dbReference type="Proteomes" id="UP001589789">
    <property type="component" value="Unassembled WGS sequence"/>
</dbReference>
<proteinExistence type="inferred from homology"/>
<organism evidence="7 8">
    <name type="scientific">Muricoccus vinaceus</name>
    <dbReference type="NCBI Taxonomy" id="424704"/>
    <lineage>
        <taxon>Bacteria</taxon>
        <taxon>Pseudomonadati</taxon>
        <taxon>Pseudomonadota</taxon>
        <taxon>Alphaproteobacteria</taxon>
        <taxon>Acetobacterales</taxon>
        <taxon>Roseomonadaceae</taxon>
        <taxon>Muricoccus</taxon>
    </lineage>
</organism>
<dbReference type="Pfam" id="PF05433">
    <property type="entry name" value="Rick_17kDa_Anti"/>
    <property type="match status" value="1"/>
</dbReference>
<evidence type="ECO:0000256" key="4">
    <source>
        <dbReference type="ARBA" id="ARBA00023288"/>
    </source>
</evidence>